<sequence>MGCELKLSTLVCDFERAFINAVVKETSSGGNPDDNDTDSRDLLRSFMSLALLPIDRIQEEFQILKLHVAASF</sequence>
<protein>
    <submittedName>
        <fullName evidence="1">Uncharacterized protein</fullName>
    </submittedName>
</protein>
<dbReference type="EMBL" id="CAJOBJ010332126">
    <property type="protein sequence ID" value="CAF5184237.1"/>
    <property type="molecule type" value="Genomic_DNA"/>
</dbReference>
<reference evidence="1" key="1">
    <citation type="submission" date="2021-02" db="EMBL/GenBank/DDBJ databases">
        <authorList>
            <person name="Nowell W R."/>
        </authorList>
    </citation>
    <scope>NUCLEOTIDE SEQUENCE</scope>
</reference>
<evidence type="ECO:0000313" key="2">
    <source>
        <dbReference type="Proteomes" id="UP000681720"/>
    </source>
</evidence>
<dbReference type="AlphaFoldDB" id="A0A8S3HPR7"/>
<organism evidence="1 2">
    <name type="scientific">Rotaria magnacalcarata</name>
    <dbReference type="NCBI Taxonomy" id="392030"/>
    <lineage>
        <taxon>Eukaryota</taxon>
        <taxon>Metazoa</taxon>
        <taxon>Spiralia</taxon>
        <taxon>Gnathifera</taxon>
        <taxon>Rotifera</taxon>
        <taxon>Eurotatoria</taxon>
        <taxon>Bdelloidea</taxon>
        <taxon>Philodinida</taxon>
        <taxon>Philodinidae</taxon>
        <taxon>Rotaria</taxon>
    </lineage>
</organism>
<feature type="non-terminal residue" evidence="1">
    <location>
        <position position="1"/>
    </location>
</feature>
<gene>
    <name evidence="1" type="ORF">GIL414_LOCUS70395</name>
</gene>
<comment type="caution">
    <text evidence="1">The sequence shown here is derived from an EMBL/GenBank/DDBJ whole genome shotgun (WGS) entry which is preliminary data.</text>
</comment>
<evidence type="ECO:0000313" key="1">
    <source>
        <dbReference type="EMBL" id="CAF5184237.1"/>
    </source>
</evidence>
<name>A0A8S3HPR7_9BILA</name>
<proteinExistence type="predicted"/>
<dbReference type="Proteomes" id="UP000681720">
    <property type="component" value="Unassembled WGS sequence"/>
</dbReference>
<accession>A0A8S3HPR7</accession>